<evidence type="ECO:0000256" key="1">
    <source>
        <dbReference type="SAM" id="Phobius"/>
    </source>
</evidence>
<protein>
    <submittedName>
        <fullName evidence="2">Uncharacterized protein</fullName>
    </submittedName>
</protein>
<sequence length="107" mass="12207">MSTDLCTLILYPKTLLNLFISFRSFLDKSLEFLRYTTMLSANSHSLTSTLLIWMPLMSFSFLIALARTSTIMLNRSGKSEHLCLALVLRGNAFNFTLFRIMLTVDLS</sequence>
<reference evidence="2 3" key="1">
    <citation type="submission" date="2013-03" db="EMBL/GenBank/DDBJ databases">
        <authorList>
            <person name="Warren W."/>
            <person name="Wilson R.K."/>
        </authorList>
    </citation>
    <scope>NUCLEOTIDE SEQUENCE</scope>
</reference>
<keyword evidence="1" id="KW-1133">Transmembrane helix</keyword>
<evidence type="ECO:0000313" key="3">
    <source>
        <dbReference type="Proteomes" id="UP000233100"/>
    </source>
</evidence>
<proteinExistence type="predicted"/>
<organism evidence="2 3">
    <name type="scientific">Macaca fascicularis</name>
    <name type="common">Crab-eating macaque</name>
    <name type="synonym">Cynomolgus monkey</name>
    <dbReference type="NCBI Taxonomy" id="9541"/>
    <lineage>
        <taxon>Eukaryota</taxon>
        <taxon>Metazoa</taxon>
        <taxon>Chordata</taxon>
        <taxon>Craniata</taxon>
        <taxon>Vertebrata</taxon>
        <taxon>Euteleostomi</taxon>
        <taxon>Mammalia</taxon>
        <taxon>Eutheria</taxon>
        <taxon>Euarchontoglires</taxon>
        <taxon>Primates</taxon>
        <taxon>Haplorrhini</taxon>
        <taxon>Catarrhini</taxon>
        <taxon>Cercopithecidae</taxon>
        <taxon>Cercopithecinae</taxon>
        <taxon>Macaca</taxon>
    </lineage>
</organism>
<dbReference type="AlphaFoldDB" id="A0A7N9DCD3"/>
<keyword evidence="1" id="KW-0812">Transmembrane</keyword>
<dbReference type="Ensembl" id="ENSMFAT00000076962.1">
    <property type="protein sequence ID" value="ENSMFAP00000063566.1"/>
    <property type="gene ID" value="ENSMFAG00000064375.1"/>
</dbReference>
<name>A0A7N9DCD3_MACFA</name>
<dbReference type="GeneTree" id="ENSGT01150000287845"/>
<reference evidence="2" key="2">
    <citation type="submission" date="2025-08" db="UniProtKB">
        <authorList>
            <consortium name="Ensembl"/>
        </authorList>
    </citation>
    <scope>IDENTIFICATION</scope>
</reference>
<keyword evidence="1" id="KW-0472">Membrane</keyword>
<accession>A0A7N9DCD3</accession>
<dbReference type="Proteomes" id="UP000233100">
    <property type="component" value="Chromosome X"/>
</dbReference>
<evidence type="ECO:0000313" key="2">
    <source>
        <dbReference type="Ensembl" id="ENSMFAP00000063566.1"/>
    </source>
</evidence>
<feature type="transmembrane region" description="Helical" evidence="1">
    <location>
        <begin position="50"/>
        <end position="70"/>
    </location>
</feature>
<keyword evidence="3" id="KW-1185">Reference proteome</keyword>
<reference evidence="2" key="3">
    <citation type="submission" date="2025-09" db="UniProtKB">
        <authorList>
            <consortium name="Ensembl"/>
        </authorList>
    </citation>
    <scope>IDENTIFICATION</scope>
</reference>